<evidence type="ECO:0000256" key="8">
    <source>
        <dbReference type="ARBA" id="ARBA00035585"/>
    </source>
</evidence>
<evidence type="ECO:0000256" key="9">
    <source>
        <dbReference type="ARBA" id="ARBA00049940"/>
    </source>
</evidence>
<keyword evidence="5 10" id="KW-0472">Membrane</keyword>
<keyword evidence="12" id="KW-1185">Reference proteome</keyword>
<dbReference type="PANTHER" id="PTHR28259:SF1">
    <property type="entry name" value="FLUORIDE EXPORT PROTEIN 1-RELATED"/>
    <property type="match status" value="1"/>
</dbReference>
<dbReference type="eggNOG" id="COG0239">
    <property type="taxonomic scope" value="Bacteria"/>
</dbReference>
<evidence type="ECO:0000256" key="3">
    <source>
        <dbReference type="ARBA" id="ARBA00022692"/>
    </source>
</evidence>
<evidence type="ECO:0000256" key="5">
    <source>
        <dbReference type="ARBA" id="ARBA00023136"/>
    </source>
</evidence>
<protein>
    <recommendedName>
        <fullName evidence="10">Fluoride-specific ion channel FluC</fullName>
    </recommendedName>
</protein>
<comment type="subcellular location">
    <subcellularLocation>
        <location evidence="1 10">Cell membrane</location>
        <topology evidence="1 10">Multi-pass membrane protein</topology>
    </subcellularLocation>
</comment>
<feature type="binding site" evidence="10">
    <location>
        <position position="81"/>
    </location>
    <ligand>
        <name>Na(+)</name>
        <dbReference type="ChEBI" id="CHEBI:29101"/>
        <note>structural</note>
    </ligand>
</feature>
<dbReference type="Pfam" id="PF02537">
    <property type="entry name" value="CRCB"/>
    <property type="match status" value="1"/>
</dbReference>
<name>R4YZK0_9ACTN</name>
<feature type="transmembrane region" description="Helical" evidence="10">
    <location>
        <begin position="37"/>
        <end position="57"/>
    </location>
</feature>
<keyword evidence="10" id="KW-0813">Transport</keyword>
<comment type="similarity">
    <text evidence="7 10">Belongs to the fluoride channel Fluc/FEX (TC 1.A.43) family.</text>
</comment>
<sequence length="128" mass="13116">MVWLAVGIGGALGAPLRFVTDRWVQERRFGDDELTAWPLGTLAVNVIGGLMLGVIVGASRYGTLGAVPVAVMGTGFCGALTTFSTASVETIRLAEADRWPAALAVAASNLLLSMTAAALGLGLTAAIW</sequence>
<keyword evidence="6 10" id="KW-0407">Ion channel</keyword>
<comment type="activity regulation">
    <text evidence="10">Na(+) is not transported, but it plays an essential structural role and its presence is essential for fluoride channel function.</text>
</comment>
<dbReference type="GO" id="GO:0005886">
    <property type="term" value="C:plasma membrane"/>
    <property type="evidence" value="ECO:0007669"/>
    <property type="project" value="UniProtKB-SubCell"/>
</dbReference>
<accession>R4YZK0</accession>
<feature type="transmembrane region" description="Helical" evidence="10">
    <location>
        <begin position="64"/>
        <end position="83"/>
    </location>
</feature>
<dbReference type="GO" id="GO:0140114">
    <property type="term" value="P:cellular detoxification of fluoride"/>
    <property type="evidence" value="ECO:0007669"/>
    <property type="project" value="UniProtKB-UniRule"/>
</dbReference>
<dbReference type="RefSeq" id="WP_012227013.1">
    <property type="nucleotide sequence ID" value="NZ_HG422565.1"/>
</dbReference>
<keyword evidence="10" id="KW-0406">Ion transport</keyword>
<dbReference type="InterPro" id="IPR003691">
    <property type="entry name" value="FluC"/>
</dbReference>
<keyword evidence="2 10" id="KW-1003">Cell membrane</keyword>
<feature type="binding site" evidence="10">
    <location>
        <position position="78"/>
    </location>
    <ligand>
        <name>Na(+)</name>
        <dbReference type="ChEBI" id="CHEBI:29101"/>
        <note>structural</note>
    </ligand>
</feature>
<dbReference type="GO" id="GO:0062054">
    <property type="term" value="F:fluoride channel activity"/>
    <property type="evidence" value="ECO:0007669"/>
    <property type="project" value="UniProtKB-UniRule"/>
</dbReference>
<gene>
    <name evidence="10" type="primary">fluC</name>
    <name evidence="10" type="synonym">crcB</name>
    <name evidence="11" type="ORF">BN381_30021</name>
</gene>
<dbReference type="HOGENOM" id="CLU_114342_2_1_11"/>
<evidence type="ECO:0000313" key="12">
    <source>
        <dbReference type="Proteomes" id="UP000018291"/>
    </source>
</evidence>
<keyword evidence="10" id="KW-0479">Metal-binding</keyword>
<evidence type="ECO:0000256" key="4">
    <source>
        <dbReference type="ARBA" id="ARBA00022989"/>
    </source>
</evidence>
<keyword evidence="3 10" id="KW-0812">Transmembrane</keyword>
<keyword evidence="10" id="KW-0915">Sodium</keyword>
<evidence type="ECO:0000256" key="10">
    <source>
        <dbReference type="HAMAP-Rule" id="MF_00454"/>
    </source>
</evidence>
<evidence type="ECO:0000256" key="6">
    <source>
        <dbReference type="ARBA" id="ARBA00023303"/>
    </source>
</evidence>
<comment type="function">
    <text evidence="9 10">Fluoride-specific ion channel. Important for reducing fluoride concentration in the cell, thus reducing its toxicity.</text>
</comment>
<dbReference type="OrthoDB" id="5148600at2"/>
<dbReference type="EMBL" id="CANL01000023">
    <property type="protein sequence ID" value="CCM63825.1"/>
    <property type="molecule type" value="Genomic_DNA"/>
</dbReference>
<evidence type="ECO:0000256" key="7">
    <source>
        <dbReference type="ARBA" id="ARBA00035120"/>
    </source>
</evidence>
<comment type="catalytic activity">
    <reaction evidence="8">
        <text>fluoride(in) = fluoride(out)</text>
        <dbReference type="Rhea" id="RHEA:76159"/>
        <dbReference type="ChEBI" id="CHEBI:17051"/>
    </reaction>
    <physiologicalReaction direction="left-to-right" evidence="8">
        <dbReference type="Rhea" id="RHEA:76160"/>
    </physiologicalReaction>
</comment>
<dbReference type="PANTHER" id="PTHR28259">
    <property type="entry name" value="FLUORIDE EXPORT PROTEIN 1-RELATED"/>
    <property type="match status" value="1"/>
</dbReference>
<dbReference type="GO" id="GO:0046872">
    <property type="term" value="F:metal ion binding"/>
    <property type="evidence" value="ECO:0007669"/>
    <property type="project" value="UniProtKB-KW"/>
</dbReference>
<evidence type="ECO:0000256" key="2">
    <source>
        <dbReference type="ARBA" id="ARBA00022475"/>
    </source>
</evidence>
<organism evidence="11 12">
    <name type="scientific">Candidatus Neomicrothrix parvicella RN1</name>
    <dbReference type="NCBI Taxonomy" id="1229780"/>
    <lineage>
        <taxon>Bacteria</taxon>
        <taxon>Bacillati</taxon>
        <taxon>Actinomycetota</taxon>
        <taxon>Acidimicrobiia</taxon>
        <taxon>Acidimicrobiales</taxon>
        <taxon>Microthrixaceae</taxon>
        <taxon>Candidatus Neomicrothrix</taxon>
    </lineage>
</organism>
<evidence type="ECO:0000256" key="1">
    <source>
        <dbReference type="ARBA" id="ARBA00004651"/>
    </source>
</evidence>
<keyword evidence="4 10" id="KW-1133">Transmembrane helix</keyword>
<reference evidence="11 12" key="1">
    <citation type="journal article" date="2013" name="ISME J.">
        <title>Metabolic model for the filamentous 'Candidatus Microthrix parvicella' based on genomic and metagenomic analyses.</title>
        <authorList>
            <person name="Jon McIlroy S."/>
            <person name="Kristiansen R."/>
            <person name="Albertsen M."/>
            <person name="Michael Karst S."/>
            <person name="Rossetti S."/>
            <person name="Lund Nielsen J."/>
            <person name="Tandoi V."/>
            <person name="James Seviour R."/>
            <person name="Nielsen P.H."/>
        </authorList>
    </citation>
    <scope>NUCLEOTIDE SEQUENCE [LARGE SCALE GENOMIC DNA]</scope>
    <source>
        <strain evidence="11 12">RN1</strain>
    </source>
</reference>
<evidence type="ECO:0000313" key="11">
    <source>
        <dbReference type="EMBL" id="CCM63825.1"/>
    </source>
</evidence>
<dbReference type="AlphaFoldDB" id="R4YZK0"/>
<dbReference type="HAMAP" id="MF_00454">
    <property type="entry name" value="FluC"/>
    <property type="match status" value="1"/>
</dbReference>
<comment type="caution">
    <text evidence="11">The sequence shown here is derived from an EMBL/GenBank/DDBJ whole genome shotgun (WGS) entry which is preliminary data.</text>
</comment>
<proteinExistence type="inferred from homology"/>
<feature type="transmembrane region" description="Helical" evidence="10">
    <location>
        <begin position="103"/>
        <end position="127"/>
    </location>
</feature>
<dbReference type="NCBIfam" id="TIGR00494">
    <property type="entry name" value="crcB"/>
    <property type="match status" value="1"/>
</dbReference>
<dbReference type="Proteomes" id="UP000018291">
    <property type="component" value="Unassembled WGS sequence"/>
</dbReference>